<dbReference type="InterPro" id="IPR035371">
    <property type="entry name" value="Nrap_D6"/>
</dbReference>
<sequence>MSVKESQPDQHSPKRRKLSHGADERDNDKSNISQKSEVPVKDVGVTGSGQKKQAARRDSITKGSMATNSTVLPTGGLNKSSVLALQVADLNEELTPSYQRLRSKWHGVASKLETIIKQTPSRPPTTATDARKSFSKQGIKIPFPEPQPTKETNYKFNFQPPKQIIIGGALPLSLCLKHEYTVELTAIMPEDTLQEKDYLNARAPHKAAFYLACIASYVKEQEGSNYDLSLAYMDDVHFLPILELVSKDKALSKFRFRVGVGFPDASIPVAKTLPTKNCLRHAASGEKTNLDRPTPFYNSSIRSAASISTFEDLVQKARSPAFEDACRIGQQWLKLRGFSSSCRTGGFGWREWCYMSALLLRGGGHKGHPLFSKQYSSVQFFKAMLQILAGRDLRDPMVVNSSTKIELERSDCPILFDARTGVNILYKMSSWSYQSLRHHAQISLAAVNSRTEDSFDSTFGVNVAIPELQYDQLFTIKIPAAIYKTPADEREGLLKLHRILDRGLGDRATLVDFRIPSRPSWSLNKEATLDIRGEYELEIGLITNPDNVSRLVDHGPAAEEQDEAAEFRRFWGEKAELRRFRDGSISESLVWAPGTSVPLQIISHLAMLHFKIPPSSVEAKGQDLEVKILGDGSPVGAKDAFRIIGSTFQTLTSTLHGLDGLPLPIRSISPTDPGLRSASVGHPLLPQTTRPLNFVIQFESSTRWPDSLPAIQYTKIAFLLKVAELLAATNSSLETRVGLENTETSVTGHLNTSFLDIIYPSPGPGLSPICFRARIHHDREEHLLQAALADKEIHGSVRDSLTAALATYRRDFLAQPGHTTAIRNLCTRFAPLSATMRLLKKWVSSHLLLQHIPEEVLEIIAAQIFLHPTPWSTPGSSTTAFLRCLRFLSRWDWSSTPLIVDLSLSQDMPASQLSDLQTRFQAWRKLDPSMNNVVWFVGTNLDGTGTVWTQGARPPRVVAGRLSALARAAVDVVVAKGTQMHDSDWTDLFTSPLTDFDFQIHLRPSVLRSHKSKSARLSGDAAGEFKNLQVQEALDTSSIGHDPVELFVRDLNHAFGSAAVFFHDPHGGKVVAGLWKPNALGTKEWRVRLPWSSVPVPGSKGDQEGGGEKEMCTLNKDGVLAEIAMLGDGMVKDITVKEE</sequence>
<evidence type="ECO:0000259" key="9">
    <source>
        <dbReference type="Pfam" id="PF17404"/>
    </source>
</evidence>
<dbReference type="PANTHER" id="PTHR17972">
    <property type="entry name" value="NUCLEOLAR RNA-ASSOCIATED PROTEIN"/>
    <property type="match status" value="1"/>
</dbReference>
<feature type="domain" description="Nrap protein" evidence="9">
    <location>
        <begin position="468"/>
        <end position="611"/>
    </location>
</feature>
<comment type="caution">
    <text evidence="13">The sequence shown here is derived from an EMBL/GenBank/DDBJ whole genome shotgun (WGS) entry which is preliminary data.</text>
</comment>
<feature type="domain" description="Nrap protein" evidence="11">
    <location>
        <begin position="830"/>
        <end position="990"/>
    </location>
</feature>
<dbReference type="Pfam" id="PF17403">
    <property type="entry name" value="Nrap_D2"/>
    <property type="match status" value="1"/>
</dbReference>
<feature type="compositionally biased region" description="Basic and acidic residues" evidence="6">
    <location>
        <begin position="1"/>
        <end position="12"/>
    </location>
</feature>
<dbReference type="GO" id="GO:0034456">
    <property type="term" value="C:UTP-C complex"/>
    <property type="evidence" value="ECO:0007669"/>
    <property type="project" value="TreeGrafter"/>
</dbReference>
<dbReference type="InterPro" id="IPR005554">
    <property type="entry name" value="NOL6/Upt22"/>
</dbReference>
<evidence type="ECO:0000259" key="8">
    <source>
        <dbReference type="Pfam" id="PF17403"/>
    </source>
</evidence>
<evidence type="ECO:0000256" key="6">
    <source>
        <dbReference type="SAM" id="MobiDB-lite"/>
    </source>
</evidence>
<reference evidence="13" key="1">
    <citation type="submission" date="2023-01" db="EMBL/GenBank/DDBJ databases">
        <title>Exophiala dermititidis isolated from Cystic Fibrosis Patient.</title>
        <authorList>
            <person name="Kurbessoian T."/>
            <person name="Crocker A."/>
            <person name="Murante D."/>
            <person name="Hogan D.A."/>
            <person name="Stajich J.E."/>
        </authorList>
    </citation>
    <scope>NUCLEOTIDE SEQUENCE</scope>
    <source>
        <strain evidence="13">Ex8</strain>
    </source>
</reference>
<evidence type="ECO:0000259" key="11">
    <source>
        <dbReference type="Pfam" id="PF17406"/>
    </source>
</evidence>
<accession>A0AAN6ISX9</accession>
<gene>
    <name evidence="13" type="primary">UTP22</name>
    <name evidence="13" type="ORF">HRR80_006611</name>
</gene>
<dbReference type="GO" id="GO:0006409">
    <property type="term" value="P:tRNA export from nucleus"/>
    <property type="evidence" value="ECO:0007669"/>
    <property type="project" value="TreeGrafter"/>
</dbReference>
<evidence type="ECO:0000259" key="12">
    <source>
        <dbReference type="Pfam" id="PF17407"/>
    </source>
</evidence>
<dbReference type="Pfam" id="PF17404">
    <property type="entry name" value="Nrap_D3"/>
    <property type="match status" value="1"/>
</dbReference>
<dbReference type="Gene3D" id="1.10.1410.10">
    <property type="match status" value="1"/>
</dbReference>
<keyword evidence="3 5" id="KW-0694">RNA-binding</keyword>
<dbReference type="InterPro" id="IPR035370">
    <property type="entry name" value="Nrap_D5"/>
</dbReference>
<keyword evidence="5" id="KW-0687">Ribonucleoprotein</keyword>
<feature type="region of interest" description="Disordered" evidence="6">
    <location>
        <begin position="1"/>
        <end position="75"/>
    </location>
</feature>
<keyword evidence="5" id="KW-0698">rRNA processing</keyword>
<evidence type="ECO:0000256" key="2">
    <source>
        <dbReference type="ARBA" id="ARBA00006674"/>
    </source>
</evidence>
<dbReference type="GO" id="GO:0032040">
    <property type="term" value="C:small-subunit processome"/>
    <property type="evidence" value="ECO:0007669"/>
    <property type="project" value="TreeGrafter"/>
</dbReference>
<dbReference type="Pfam" id="PF17406">
    <property type="entry name" value="Nrap_D5"/>
    <property type="match status" value="1"/>
</dbReference>
<dbReference type="GO" id="GO:0032545">
    <property type="term" value="C:CURI complex"/>
    <property type="evidence" value="ECO:0007669"/>
    <property type="project" value="TreeGrafter"/>
</dbReference>
<dbReference type="Pfam" id="PF03813">
    <property type="entry name" value="Nrap"/>
    <property type="match status" value="1"/>
</dbReference>
<feature type="domain" description="Nrap protein" evidence="12">
    <location>
        <begin position="993"/>
        <end position="1134"/>
    </location>
</feature>
<proteinExistence type="inferred from homology"/>
<dbReference type="InterPro" id="IPR035368">
    <property type="entry name" value="Nrap_D3"/>
</dbReference>
<evidence type="ECO:0000259" key="7">
    <source>
        <dbReference type="Pfam" id="PF03813"/>
    </source>
</evidence>
<evidence type="ECO:0000256" key="5">
    <source>
        <dbReference type="RuleBase" id="RU364032"/>
    </source>
</evidence>
<evidence type="ECO:0000313" key="14">
    <source>
        <dbReference type="Proteomes" id="UP001161757"/>
    </source>
</evidence>
<dbReference type="Pfam" id="PF17405">
    <property type="entry name" value="Nrap_D4"/>
    <property type="match status" value="1"/>
</dbReference>
<dbReference type="InterPro" id="IPR035082">
    <property type="entry name" value="Nrap_D1"/>
</dbReference>
<feature type="compositionally biased region" description="Basic and acidic residues" evidence="6">
    <location>
        <begin position="20"/>
        <end position="29"/>
    </location>
</feature>
<evidence type="ECO:0000256" key="4">
    <source>
        <dbReference type="ARBA" id="ARBA00023242"/>
    </source>
</evidence>
<dbReference type="Gene3D" id="3.30.70.3030">
    <property type="match status" value="1"/>
</dbReference>
<dbReference type="PANTHER" id="PTHR17972:SF0">
    <property type="entry name" value="NUCLEOLAR PROTEIN 6"/>
    <property type="match status" value="1"/>
</dbReference>
<organism evidence="13 14">
    <name type="scientific">Exophiala dermatitidis</name>
    <name type="common">Black yeast-like fungus</name>
    <name type="synonym">Wangiella dermatitidis</name>
    <dbReference type="NCBI Taxonomy" id="5970"/>
    <lineage>
        <taxon>Eukaryota</taxon>
        <taxon>Fungi</taxon>
        <taxon>Dikarya</taxon>
        <taxon>Ascomycota</taxon>
        <taxon>Pezizomycotina</taxon>
        <taxon>Eurotiomycetes</taxon>
        <taxon>Chaetothyriomycetidae</taxon>
        <taxon>Chaetothyriales</taxon>
        <taxon>Herpotrichiellaceae</taxon>
        <taxon>Exophiala</taxon>
    </lineage>
</organism>
<dbReference type="Proteomes" id="UP001161757">
    <property type="component" value="Unassembled WGS sequence"/>
</dbReference>
<comment type="similarity">
    <text evidence="2 5">Belongs to the NRAP family.</text>
</comment>
<dbReference type="InterPro" id="IPR035367">
    <property type="entry name" value="Nrap_D2"/>
</dbReference>
<dbReference type="AlphaFoldDB" id="A0AAN6ISX9"/>
<evidence type="ECO:0000256" key="3">
    <source>
        <dbReference type="ARBA" id="ARBA00022884"/>
    </source>
</evidence>
<evidence type="ECO:0000313" key="13">
    <source>
        <dbReference type="EMBL" id="KAJ8989372.1"/>
    </source>
</evidence>
<evidence type="ECO:0000259" key="10">
    <source>
        <dbReference type="Pfam" id="PF17405"/>
    </source>
</evidence>
<keyword evidence="4 5" id="KW-0539">Nucleus</keyword>
<feature type="compositionally biased region" description="Polar residues" evidence="6">
    <location>
        <begin position="61"/>
        <end position="75"/>
    </location>
</feature>
<name>A0AAN6ISX9_EXODE</name>
<dbReference type="GO" id="GO:0003723">
    <property type="term" value="F:RNA binding"/>
    <property type="evidence" value="ECO:0007669"/>
    <property type="project" value="UniProtKB-KW"/>
</dbReference>
<comment type="subcellular location">
    <subcellularLocation>
        <location evidence="1 5">Nucleus</location>
        <location evidence="1 5">Nucleolus</location>
    </subcellularLocation>
</comment>
<dbReference type="InterPro" id="IPR035369">
    <property type="entry name" value="Nrap_D4"/>
</dbReference>
<dbReference type="GO" id="GO:0006364">
    <property type="term" value="P:rRNA processing"/>
    <property type="evidence" value="ECO:0007669"/>
    <property type="project" value="UniProtKB-KW"/>
</dbReference>
<feature type="domain" description="Nrap protein" evidence="10">
    <location>
        <begin position="636"/>
        <end position="827"/>
    </location>
</feature>
<evidence type="ECO:0000256" key="1">
    <source>
        <dbReference type="ARBA" id="ARBA00004604"/>
    </source>
</evidence>
<dbReference type="Pfam" id="PF17407">
    <property type="entry name" value="Nrap_D6"/>
    <property type="match status" value="1"/>
</dbReference>
<feature type="domain" description="Nrap protein" evidence="8">
    <location>
        <begin position="321"/>
        <end position="459"/>
    </location>
</feature>
<dbReference type="EMBL" id="JAJGCB010000014">
    <property type="protein sequence ID" value="KAJ8989372.1"/>
    <property type="molecule type" value="Genomic_DNA"/>
</dbReference>
<feature type="domain" description="Nrap protein" evidence="7">
    <location>
        <begin position="182"/>
        <end position="317"/>
    </location>
</feature>
<keyword evidence="5" id="KW-0690">Ribosome biogenesis</keyword>
<protein>
    <recommendedName>
        <fullName evidence="5">U3 small nucleolar RNA-associated protein 22</fullName>
    </recommendedName>
</protein>